<keyword evidence="1" id="KW-1003">Cell membrane</keyword>
<name>A0A1A0QVV2_MYCPR</name>
<evidence type="ECO:0000313" key="7">
    <source>
        <dbReference type="EMBL" id="OBB25649.1"/>
    </source>
</evidence>
<dbReference type="Proteomes" id="UP000093902">
    <property type="component" value="Unassembled WGS sequence"/>
</dbReference>
<evidence type="ECO:0000256" key="3">
    <source>
        <dbReference type="ARBA" id="ARBA00023136"/>
    </source>
</evidence>
<keyword evidence="3" id="KW-0472">Membrane</keyword>
<evidence type="ECO:0008006" key="9">
    <source>
        <dbReference type="Google" id="ProtNLM"/>
    </source>
</evidence>
<sequence>MRNSGRAGQMLCAALVLTAAVPPIAGADPKPADQCRVDVHAPAIDEAARSLPESKDWRAPFTNEGSGNFNPCATLSGAIAIPDGATTAAPVHVLLFHDGTFVGTATPAPYRHIGIDTKKSTDDTVVVGVHWKVGDECDACMSGVANVRFRWDGDKVEQLDPMPAQAVAG</sequence>
<keyword evidence="5" id="KW-0449">Lipoprotein</keyword>
<keyword evidence="4" id="KW-0564">Palmitate</keyword>
<accession>A0A1A0QVV2</accession>
<protein>
    <recommendedName>
        <fullName evidence="9">LppP/LprE family lipoprotein</fullName>
    </recommendedName>
</protein>
<keyword evidence="2 6" id="KW-0732">Signal</keyword>
<evidence type="ECO:0000256" key="2">
    <source>
        <dbReference type="ARBA" id="ARBA00022729"/>
    </source>
</evidence>
<evidence type="ECO:0000256" key="4">
    <source>
        <dbReference type="ARBA" id="ARBA00023139"/>
    </source>
</evidence>
<reference evidence="8" key="1">
    <citation type="submission" date="2016-06" db="EMBL/GenBank/DDBJ databases">
        <authorList>
            <person name="Sutton G."/>
            <person name="Brinkac L."/>
            <person name="Sanka R."/>
            <person name="Adams M."/>
            <person name="Lau E."/>
            <person name="Mehaffy C."/>
            <person name="Tameris M."/>
            <person name="Hatherill M."/>
            <person name="Hanekom W."/>
            <person name="Mahomed H."/>
            <person name="Mcshane H."/>
        </authorList>
    </citation>
    <scope>NUCLEOTIDE SEQUENCE [LARGE SCALE GENOMIC DNA]</scope>
    <source>
        <strain evidence="8">852002-51209_SCH5440388</strain>
    </source>
</reference>
<evidence type="ECO:0000256" key="5">
    <source>
        <dbReference type="ARBA" id="ARBA00023288"/>
    </source>
</evidence>
<dbReference type="OrthoDB" id="3254867at2"/>
<dbReference type="RefSeq" id="WP_064935437.1">
    <property type="nucleotide sequence ID" value="NZ_LZSO01000036.1"/>
</dbReference>
<gene>
    <name evidence="7" type="ORF">A5792_28310</name>
</gene>
<comment type="caution">
    <text evidence="7">The sequence shown here is derived from an EMBL/GenBank/DDBJ whole genome shotgun (WGS) entry which is preliminary data.</text>
</comment>
<dbReference type="Pfam" id="PF14041">
    <property type="entry name" value="Lipoprotein_21"/>
    <property type="match status" value="1"/>
</dbReference>
<dbReference type="EMBL" id="LZSO01000036">
    <property type="protein sequence ID" value="OBB25649.1"/>
    <property type="molecule type" value="Genomic_DNA"/>
</dbReference>
<dbReference type="InterPro" id="IPR025971">
    <property type="entry name" value="LppP/LprE"/>
</dbReference>
<dbReference type="AlphaFoldDB" id="A0A1A0QVV2"/>
<evidence type="ECO:0000256" key="1">
    <source>
        <dbReference type="ARBA" id="ARBA00022475"/>
    </source>
</evidence>
<proteinExistence type="predicted"/>
<organism evidence="7 8">
    <name type="scientific">Mycolicibacterium peregrinum</name>
    <name type="common">Mycobacterium peregrinum</name>
    <dbReference type="NCBI Taxonomy" id="43304"/>
    <lineage>
        <taxon>Bacteria</taxon>
        <taxon>Bacillati</taxon>
        <taxon>Actinomycetota</taxon>
        <taxon>Actinomycetes</taxon>
        <taxon>Mycobacteriales</taxon>
        <taxon>Mycobacteriaceae</taxon>
        <taxon>Mycolicibacterium</taxon>
    </lineage>
</organism>
<evidence type="ECO:0000313" key="8">
    <source>
        <dbReference type="Proteomes" id="UP000093902"/>
    </source>
</evidence>
<feature type="signal peptide" evidence="6">
    <location>
        <begin position="1"/>
        <end position="27"/>
    </location>
</feature>
<evidence type="ECO:0000256" key="6">
    <source>
        <dbReference type="SAM" id="SignalP"/>
    </source>
</evidence>
<feature type="chain" id="PRO_5008297050" description="LppP/LprE family lipoprotein" evidence="6">
    <location>
        <begin position="28"/>
        <end position="169"/>
    </location>
</feature>